<keyword evidence="3" id="KW-1185">Reference proteome</keyword>
<feature type="region of interest" description="Disordered" evidence="1">
    <location>
        <begin position="280"/>
        <end position="309"/>
    </location>
</feature>
<evidence type="ECO:0000256" key="1">
    <source>
        <dbReference type="SAM" id="MobiDB-lite"/>
    </source>
</evidence>
<protein>
    <recommendedName>
        <fullName evidence="4">DUF2950 domain-containing protein</fullName>
    </recommendedName>
</protein>
<dbReference type="RefSeq" id="WP_087650054.1">
    <property type="nucleotide sequence ID" value="NZ_FCON02000273.1"/>
</dbReference>
<dbReference type="InterPro" id="IPR021556">
    <property type="entry name" value="DUF2950"/>
</dbReference>
<reference evidence="2" key="1">
    <citation type="submission" date="2016-01" db="EMBL/GenBank/DDBJ databases">
        <authorList>
            <person name="Peeters C."/>
        </authorList>
    </citation>
    <scope>NUCLEOTIDE SEQUENCE [LARGE SCALE GENOMIC DNA]</scope>
    <source>
        <strain evidence="2">LMG 22940</strain>
    </source>
</reference>
<dbReference type="AlphaFoldDB" id="A0A158L1G6"/>
<proteinExistence type="predicted"/>
<sequence length="309" mass="34045">MNFQSRVFRKWMTLVLANLAAAVVLSVGMTTSGYAQKTFSTPEAAMNAFGDAVVKDREDVLRTIFGNNFRDLIPPVDAPVRETFIAEWAKSHAVKATDSKHAQIAVGDEGWTFPIPLVKTEQGWHFDTRAGAEDMRLRRIGRNELAVIQTMLAIYDAQREYAQTNHDGEGVLAYASRMVSSPGKHDGLYWPAGPDDTQSPLGEAFVDMSSRNAQNAGYYGYHYKLLESQGPHAPGGAYDYVVRGKLFGGFAVIAWPVKYGDTGIKSFMVSHAGQVYERDLGPQSTAKAEATKSFDPGPGWSKVPDRDRR</sequence>
<gene>
    <name evidence="2" type="ORF">AWB68_08324</name>
</gene>
<organism evidence="2 3">
    <name type="scientific">Caballeronia choica</name>
    <dbReference type="NCBI Taxonomy" id="326476"/>
    <lineage>
        <taxon>Bacteria</taxon>
        <taxon>Pseudomonadati</taxon>
        <taxon>Pseudomonadota</taxon>
        <taxon>Betaproteobacteria</taxon>
        <taxon>Burkholderiales</taxon>
        <taxon>Burkholderiaceae</taxon>
        <taxon>Caballeronia</taxon>
    </lineage>
</organism>
<dbReference type="EMBL" id="FCON02000273">
    <property type="protein sequence ID" value="SAL87226.1"/>
    <property type="molecule type" value="Genomic_DNA"/>
</dbReference>
<dbReference type="Proteomes" id="UP000054770">
    <property type="component" value="Unassembled WGS sequence"/>
</dbReference>
<accession>A0A158L1G6</accession>
<evidence type="ECO:0000313" key="2">
    <source>
        <dbReference type="EMBL" id="SAL87226.1"/>
    </source>
</evidence>
<evidence type="ECO:0000313" key="3">
    <source>
        <dbReference type="Proteomes" id="UP000054770"/>
    </source>
</evidence>
<dbReference type="Pfam" id="PF11453">
    <property type="entry name" value="DUF2950"/>
    <property type="match status" value="1"/>
</dbReference>
<comment type="caution">
    <text evidence="2">The sequence shown here is derived from an EMBL/GenBank/DDBJ whole genome shotgun (WGS) entry which is preliminary data.</text>
</comment>
<evidence type="ECO:0008006" key="4">
    <source>
        <dbReference type="Google" id="ProtNLM"/>
    </source>
</evidence>
<dbReference type="OrthoDB" id="108782at2"/>
<name>A0A158L1G6_9BURK</name>